<keyword evidence="4 11" id="KW-0863">Zinc-finger</keyword>
<feature type="domain" description="GATA-type" evidence="13">
    <location>
        <begin position="208"/>
        <end position="264"/>
    </location>
</feature>
<dbReference type="GO" id="GO:0000981">
    <property type="term" value="F:DNA-binding transcription factor activity, RNA polymerase II-specific"/>
    <property type="evidence" value="ECO:0007669"/>
    <property type="project" value="TreeGrafter"/>
</dbReference>
<evidence type="ECO:0000256" key="8">
    <source>
        <dbReference type="ARBA" id="ARBA00023159"/>
    </source>
</evidence>
<keyword evidence="8" id="KW-0010">Activator</keyword>
<evidence type="ECO:0000256" key="4">
    <source>
        <dbReference type="ARBA" id="ARBA00022771"/>
    </source>
</evidence>
<name>A0A8U0AW13_UREUN</name>
<evidence type="ECO:0000256" key="11">
    <source>
        <dbReference type="PROSITE-ProRule" id="PRU00094"/>
    </source>
</evidence>
<keyword evidence="3" id="KW-0677">Repeat</keyword>
<dbReference type="PANTHER" id="PTHR10071">
    <property type="entry name" value="TRANSCRIPTION FACTOR GATA FAMILY MEMBER"/>
    <property type="match status" value="1"/>
</dbReference>
<dbReference type="PROSITE" id="PS50114">
    <property type="entry name" value="GATA_ZN_FINGER_2"/>
    <property type="match status" value="2"/>
</dbReference>
<dbReference type="CDD" id="cd00202">
    <property type="entry name" value="ZnF_GATA"/>
    <property type="match status" value="2"/>
</dbReference>
<organism evidence="14">
    <name type="scientific">Urechis unicinctus</name>
    <name type="common">Fat innkeeper worm</name>
    <name type="synonym">Chinese penis fish</name>
    <dbReference type="NCBI Taxonomy" id="6432"/>
    <lineage>
        <taxon>Eukaryota</taxon>
        <taxon>Metazoa</taxon>
        <taxon>Spiralia</taxon>
        <taxon>Lophotrochozoa</taxon>
        <taxon>Annelida</taxon>
        <taxon>Polychaeta</taxon>
        <taxon>Echiura</taxon>
        <taxon>Xenopneusta</taxon>
        <taxon>Urechidae</taxon>
        <taxon>Urechis</taxon>
    </lineage>
</organism>
<dbReference type="PANTHER" id="PTHR10071:SF337">
    <property type="entry name" value="GATA-BINDING FACTOR A"/>
    <property type="match status" value="1"/>
</dbReference>
<reference evidence="14" key="1">
    <citation type="submission" date="2020-12" db="EMBL/GenBank/DDBJ databases">
        <authorList>
            <person name="Zhang T."/>
            <person name="Cui L."/>
        </authorList>
    </citation>
    <scope>NUCLEOTIDE SEQUENCE</scope>
</reference>
<dbReference type="Pfam" id="PF00320">
    <property type="entry name" value="GATA"/>
    <property type="match status" value="2"/>
</dbReference>
<feature type="domain" description="GATA-type" evidence="13">
    <location>
        <begin position="264"/>
        <end position="317"/>
    </location>
</feature>
<keyword evidence="5" id="KW-0862">Zinc</keyword>
<dbReference type="GO" id="GO:0008270">
    <property type="term" value="F:zinc ion binding"/>
    <property type="evidence" value="ECO:0007669"/>
    <property type="project" value="UniProtKB-KW"/>
</dbReference>
<feature type="region of interest" description="Disordered" evidence="12">
    <location>
        <begin position="308"/>
        <end position="408"/>
    </location>
</feature>
<evidence type="ECO:0000313" key="14">
    <source>
        <dbReference type="EMBL" id="UPN63251.1"/>
    </source>
</evidence>
<dbReference type="FunFam" id="3.30.50.10:FF:000001">
    <property type="entry name" value="GATA transcription factor (GATAd)"/>
    <property type="match status" value="1"/>
</dbReference>
<evidence type="ECO:0000256" key="10">
    <source>
        <dbReference type="ARBA" id="ARBA00023242"/>
    </source>
</evidence>
<feature type="region of interest" description="Disordered" evidence="12">
    <location>
        <begin position="75"/>
        <end position="136"/>
    </location>
</feature>
<dbReference type="GO" id="GO:0005634">
    <property type="term" value="C:nucleus"/>
    <property type="evidence" value="ECO:0007669"/>
    <property type="project" value="UniProtKB-SubCell"/>
</dbReference>
<accession>A0A8U0AW13</accession>
<dbReference type="PROSITE" id="PS00344">
    <property type="entry name" value="GATA_ZN_FINGER_1"/>
    <property type="match status" value="2"/>
</dbReference>
<dbReference type="InterPro" id="IPR013088">
    <property type="entry name" value="Znf_NHR/GATA"/>
</dbReference>
<evidence type="ECO:0000259" key="13">
    <source>
        <dbReference type="PROSITE" id="PS50114"/>
    </source>
</evidence>
<keyword evidence="6" id="KW-0805">Transcription regulation</keyword>
<keyword evidence="10" id="KW-0539">Nucleus</keyword>
<dbReference type="GO" id="GO:0000978">
    <property type="term" value="F:RNA polymerase II cis-regulatory region sequence-specific DNA binding"/>
    <property type="evidence" value="ECO:0007669"/>
    <property type="project" value="TreeGrafter"/>
</dbReference>
<feature type="compositionally biased region" description="Low complexity" evidence="12">
    <location>
        <begin position="346"/>
        <end position="369"/>
    </location>
</feature>
<evidence type="ECO:0000256" key="6">
    <source>
        <dbReference type="ARBA" id="ARBA00023015"/>
    </source>
</evidence>
<evidence type="ECO:0000256" key="5">
    <source>
        <dbReference type="ARBA" id="ARBA00022833"/>
    </source>
</evidence>
<dbReference type="AlphaFoldDB" id="A0A8U0AW13"/>
<proteinExistence type="evidence at transcript level"/>
<keyword evidence="9" id="KW-0804">Transcription</keyword>
<protein>
    <submittedName>
        <fullName evidence="14">GATA B3</fullName>
    </submittedName>
</protein>
<dbReference type="GO" id="GO:0000122">
    <property type="term" value="P:negative regulation of transcription by RNA polymerase II"/>
    <property type="evidence" value="ECO:0007669"/>
    <property type="project" value="TreeGrafter"/>
</dbReference>
<evidence type="ECO:0000256" key="1">
    <source>
        <dbReference type="ARBA" id="ARBA00004123"/>
    </source>
</evidence>
<dbReference type="InterPro" id="IPR000679">
    <property type="entry name" value="Znf_GATA"/>
</dbReference>
<dbReference type="SMART" id="SM00401">
    <property type="entry name" value="ZnF_GATA"/>
    <property type="match status" value="2"/>
</dbReference>
<keyword evidence="2" id="KW-0479">Metal-binding</keyword>
<dbReference type="GO" id="GO:0045944">
    <property type="term" value="P:positive regulation of transcription by RNA polymerase II"/>
    <property type="evidence" value="ECO:0007669"/>
    <property type="project" value="TreeGrafter"/>
</dbReference>
<comment type="subcellular location">
    <subcellularLocation>
        <location evidence="1">Nucleus</location>
    </subcellularLocation>
</comment>
<dbReference type="Gene3D" id="3.30.50.10">
    <property type="entry name" value="Erythroid Transcription Factor GATA-1, subunit A"/>
    <property type="match status" value="2"/>
</dbReference>
<evidence type="ECO:0000256" key="7">
    <source>
        <dbReference type="ARBA" id="ARBA00023125"/>
    </source>
</evidence>
<dbReference type="PRINTS" id="PR00619">
    <property type="entry name" value="GATAZNFINGER"/>
</dbReference>
<dbReference type="InterPro" id="IPR039355">
    <property type="entry name" value="Transcription_factor_GATA"/>
</dbReference>
<dbReference type="FunFam" id="3.30.50.10:FF:000032">
    <property type="entry name" value="Transcription factor GATA-3"/>
    <property type="match status" value="1"/>
</dbReference>
<evidence type="ECO:0000256" key="12">
    <source>
        <dbReference type="SAM" id="MobiDB-lite"/>
    </source>
</evidence>
<sequence length="458" mass="48378">MMHLVSGSSAGCSQGGPGLGLPSLHHDSHLPVSLPYSSNSMSFSAPLNGPSTNSSNPLYLPSNHVASASLMSQSAASSGPLGLQHPCSHQNASPSSVSTGPQQRTNQQHTDHSSNPWNTPQSSISEPAYSRSHSYPGTSLAPWARSDHTGGLVEFHRSAASGPGLGSFGPFVGTDLSSWGSYASPNGFLPGGAQGLQYACRNDNADFLYEGRECVNCGAMSTPLWRRDGTGHYLCNACGLYHKMNGLNRPLMKPQKRMQQCATRRVGLSCANCHTSTTTLWRRNNEGEPVCNACGLYYKLHGVNRPLSMRKDGIQTRKRKPKSPPKSSSSHDDNNRTSVKQEKLDSAISSSSSSSSSVHHTSPLSHSSSYINKTAVDEKPKMSSTNHLLPPTPQSSPPANLDNHYSLGPGGLPRSIGASNIGHSLFMGGFQPLYSGAAHPNSGDGAFKSGSSLPVGVC</sequence>
<feature type="compositionally biased region" description="Polar residues" evidence="12">
    <location>
        <begin position="87"/>
        <end position="136"/>
    </location>
</feature>
<keyword evidence="7" id="KW-0238">DNA-binding</keyword>
<evidence type="ECO:0000256" key="3">
    <source>
        <dbReference type="ARBA" id="ARBA00022737"/>
    </source>
</evidence>
<evidence type="ECO:0000256" key="9">
    <source>
        <dbReference type="ARBA" id="ARBA00023163"/>
    </source>
</evidence>
<dbReference type="SUPFAM" id="SSF57716">
    <property type="entry name" value="Glucocorticoid receptor-like (DNA-binding domain)"/>
    <property type="match status" value="2"/>
</dbReference>
<dbReference type="EMBL" id="MW390508">
    <property type="protein sequence ID" value="UPN63251.1"/>
    <property type="molecule type" value="mRNA"/>
</dbReference>
<evidence type="ECO:0000256" key="2">
    <source>
        <dbReference type="ARBA" id="ARBA00022723"/>
    </source>
</evidence>
<feature type="compositionally biased region" description="Basic and acidic residues" evidence="12">
    <location>
        <begin position="329"/>
        <end position="345"/>
    </location>
</feature>
<dbReference type="GO" id="GO:0045165">
    <property type="term" value="P:cell fate commitment"/>
    <property type="evidence" value="ECO:0007669"/>
    <property type="project" value="TreeGrafter"/>
</dbReference>